<feature type="region of interest" description="Disordered" evidence="1">
    <location>
        <begin position="1"/>
        <end position="23"/>
    </location>
</feature>
<comment type="caution">
    <text evidence="2">The sequence shown here is derived from an EMBL/GenBank/DDBJ whole genome shotgun (WGS) entry which is preliminary data.</text>
</comment>
<feature type="region of interest" description="Disordered" evidence="1">
    <location>
        <begin position="59"/>
        <end position="84"/>
    </location>
</feature>
<organism evidence="2 3">
    <name type="scientific">Eucalyptus globulus</name>
    <name type="common">Tasmanian blue gum</name>
    <dbReference type="NCBI Taxonomy" id="34317"/>
    <lineage>
        <taxon>Eukaryota</taxon>
        <taxon>Viridiplantae</taxon>
        <taxon>Streptophyta</taxon>
        <taxon>Embryophyta</taxon>
        <taxon>Tracheophyta</taxon>
        <taxon>Spermatophyta</taxon>
        <taxon>Magnoliopsida</taxon>
        <taxon>eudicotyledons</taxon>
        <taxon>Gunneridae</taxon>
        <taxon>Pentapetalae</taxon>
        <taxon>rosids</taxon>
        <taxon>malvids</taxon>
        <taxon>Myrtales</taxon>
        <taxon>Myrtaceae</taxon>
        <taxon>Myrtoideae</taxon>
        <taxon>Eucalypteae</taxon>
        <taxon>Eucalyptus</taxon>
    </lineage>
</organism>
<dbReference type="Proteomes" id="UP001634007">
    <property type="component" value="Unassembled WGS sequence"/>
</dbReference>
<evidence type="ECO:0000313" key="3">
    <source>
        <dbReference type="Proteomes" id="UP001634007"/>
    </source>
</evidence>
<dbReference type="AlphaFoldDB" id="A0ABD3JZS8"/>
<protein>
    <submittedName>
        <fullName evidence="2">Uncharacterized protein</fullName>
    </submittedName>
</protein>
<proteinExistence type="predicted"/>
<sequence>MAPMQEAMKEKGSAVKRQELPLHPPQRGRIKRLVFACLFRNFKALVSKISGFLLGRNEKCAPTSNHKSPPSSSLPRWGCRKKSP</sequence>
<feature type="compositionally biased region" description="Polar residues" evidence="1">
    <location>
        <begin position="62"/>
        <end position="74"/>
    </location>
</feature>
<name>A0ABD3JZS8_EUCGL</name>
<dbReference type="EMBL" id="JBJKBG010000008">
    <property type="protein sequence ID" value="KAL3729000.1"/>
    <property type="molecule type" value="Genomic_DNA"/>
</dbReference>
<evidence type="ECO:0000256" key="1">
    <source>
        <dbReference type="SAM" id="MobiDB-lite"/>
    </source>
</evidence>
<keyword evidence="3" id="KW-1185">Reference proteome</keyword>
<gene>
    <name evidence="2" type="ORF">ACJRO7_033573</name>
</gene>
<accession>A0ABD3JZS8</accession>
<evidence type="ECO:0000313" key="2">
    <source>
        <dbReference type="EMBL" id="KAL3729000.1"/>
    </source>
</evidence>
<feature type="compositionally biased region" description="Basic and acidic residues" evidence="1">
    <location>
        <begin position="7"/>
        <end position="20"/>
    </location>
</feature>
<reference evidence="2 3" key="1">
    <citation type="submission" date="2024-11" db="EMBL/GenBank/DDBJ databases">
        <title>Chromosome-level genome assembly of Eucalyptus globulus Labill. provides insights into its genome evolution.</title>
        <authorList>
            <person name="Li X."/>
        </authorList>
    </citation>
    <scope>NUCLEOTIDE SEQUENCE [LARGE SCALE GENOMIC DNA]</scope>
    <source>
        <strain evidence="2">CL2024</strain>
        <tissue evidence="2">Fresh tender leaves</tissue>
    </source>
</reference>